<gene>
    <name evidence="1" type="ORF">FVB9532_03062</name>
</gene>
<evidence type="ECO:0000313" key="2">
    <source>
        <dbReference type="Proteomes" id="UP000356253"/>
    </source>
</evidence>
<sequence length="96" mass="11204">MGILKQKKNKKFSYSPRYFDDKGEGNPYKIESKFDRYRKTVGQSPGGVVARFKSAWSELKDESDKDTNRRILYIALILILIFLFIIDFDLSIFLGN</sequence>
<accession>A0AC61YC89</accession>
<dbReference type="EMBL" id="CABVMM010000012">
    <property type="protein sequence ID" value="VVV01768.1"/>
    <property type="molecule type" value="Genomic_DNA"/>
</dbReference>
<organism evidence="1 2">
    <name type="scientific">Mesonia oceanica</name>
    <dbReference type="NCBI Taxonomy" id="2687242"/>
    <lineage>
        <taxon>Bacteria</taxon>
        <taxon>Pseudomonadati</taxon>
        <taxon>Bacteroidota</taxon>
        <taxon>Flavobacteriia</taxon>
        <taxon>Flavobacteriales</taxon>
        <taxon>Flavobacteriaceae</taxon>
        <taxon>Mesonia</taxon>
    </lineage>
</organism>
<dbReference type="Proteomes" id="UP000356253">
    <property type="component" value="Unassembled WGS sequence"/>
</dbReference>
<keyword evidence="2" id="KW-1185">Reference proteome</keyword>
<comment type="caution">
    <text evidence="1">The sequence shown here is derived from an EMBL/GenBank/DDBJ whole genome shotgun (WGS) entry which is preliminary data.</text>
</comment>
<proteinExistence type="predicted"/>
<name>A0AC61YC89_9FLAO</name>
<evidence type="ECO:0000313" key="1">
    <source>
        <dbReference type="EMBL" id="VVV01768.1"/>
    </source>
</evidence>
<reference evidence="1" key="1">
    <citation type="submission" date="2019-09" db="EMBL/GenBank/DDBJ databases">
        <authorList>
            <person name="Rodrigo-Torres L."/>
            <person name="Arahal R. D."/>
            <person name="Lucena T."/>
        </authorList>
    </citation>
    <scope>NUCLEOTIDE SEQUENCE</scope>
    <source>
        <strain evidence="1">ISS653</strain>
    </source>
</reference>
<protein>
    <submittedName>
        <fullName evidence="1">Uncharacterized protein</fullName>
    </submittedName>
</protein>